<protein>
    <submittedName>
        <fullName evidence="2">Two-component signal transduction system YycFG, regulatory protein YycH</fullName>
    </submittedName>
</protein>
<dbReference type="InterPro" id="IPR042274">
    <property type="entry name" value="YycH/YycI_2"/>
</dbReference>
<dbReference type="Gene3D" id="3.30.310.160">
    <property type="entry name" value="YycH protein, domain 2"/>
    <property type="match status" value="1"/>
</dbReference>
<dbReference type="OrthoDB" id="2382185at2"/>
<keyword evidence="3" id="KW-1185">Reference proteome</keyword>
<evidence type="ECO:0000313" key="3">
    <source>
        <dbReference type="Proteomes" id="UP000182347"/>
    </source>
</evidence>
<gene>
    <name evidence="2" type="ORF">SAMN05216244_2408</name>
</gene>
<evidence type="ECO:0000313" key="2">
    <source>
        <dbReference type="EMBL" id="SDM41729.1"/>
    </source>
</evidence>
<dbReference type="Proteomes" id="UP000182347">
    <property type="component" value="Unassembled WGS sequence"/>
</dbReference>
<dbReference type="AlphaFoldDB" id="A0A1G9T1Z4"/>
<feature type="domain" description="Regulatory protein YycH" evidence="1">
    <location>
        <begin position="4"/>
        <end position="432"/>
    </location>
</feature>
<name>A0A1G9T1Z4_9BACI</name>
<organism evidence="2 3">
    <name type="scientific">Sediminibacillus halophilus</name>
    <dbReference type="NCBI Taxonomy" id="482461"/>
    <lineage>
        <taxon>Bacteria</taxon>
        <taxon>Bacillati</taxon>
        <taxon>Bacillota</taxon>
        <taxon>Bacilli</taxon>
        <taxon>Bacillales</taxon>
        <taxon>Bacillaceae</taxon>
        <taxon>Sediminibacillus</taxon>
    </lineage>
</organism>
<dbReference type="EMBL" id="FNHF01000003">
    <property type="protein sequence ID" value="SDM41729.1"/>
    <property type="molecule type" value="Genomic_DNA"/>
</dbReference>
<reference evidence="3" key="1">
    <citation type="submission" date="2016-10" db="EMBL/GenBank/DDBJ databases">
        <authorList>
            <person name="Varghese N."/>
            <person name="Submissions S."/>
        </authorList>
    </citation>
    <scope>NUCLEOTIDE SEQUENCE [LARGE SCALE GENOMIC DNA]</scope>
    <source>
        <strain evidence="3">CGMCC 1.6199</strain>
    </source>
</reference>
<evidence type="ECO:0000259" key="1">
    <source>
        <dbReference type="Pfam" id="PF07435"/>
    </source>
</evidence>
<sequence>MRLEMIKTLGLSALIAASLLLTLGIWNYKPNYDETENVESNYTDEPLQAGHEESKKSIIEPSKVIFQANGIFSSFENRGDQEAFYQEIQEWSLTGLDQGIQTDQKLPDSDDYSVQLIYPLEVPAGAIRDLFTLEENNINQVQRGSFDRIFLNENNSGTVELVFYNTEAKMSIHAEVQNAGAADVLDQYADMDGKINYIEYAEGAGAPIYIPQGEPEINDLTFSVDTFTTISDLDPLLNNLFTNREVMTSNRLESGGTSYSDGIRELRAYESEKYMEYVNPLPENRTIEGSELVNQTINFLNAHRGWTNSANDEYQLYNVNVQRNEVTYRLVYNEYPVFGQNDKQATIQITWRNQPYKYDRPLFKLGEAFDYGEPPDLPSGEEIAGYLEDAKGSGSIKDIALGYKLVDEGISIRLVPAWFKQDTTGWSELDLSEMSGLGEE</sequence>
<dbReference type="STRING" id="482461.SAMN05216244_2408"/>
<dbReference type="InterPro" id="IPR009996">
    <property type="entry name" value="YycH"/>
</dbReference>
<dbReference type="CDD" id="cd15787">
    <property type="entry name" value="YycH_N"/>
    <property type="match status" value="1"/>
</dbReference>
<proteinExistence type="predicted"/>
<dbReference type="Pfam" id="PF07435">
    <property type="entry name" value="YycH"/>
    <property type="match status" value="1"/>
</dbReference>
<accession>A0A1G9T1Z4</accession>